<dbReference type="InterPro" id="IPR036302">
    <property type="entry name" value="Pyosin/cloacin_T_dom_sf"/>
</dbReference>
<feature type="domain" description="Colicin E3-like ribonuclease" evidence="6">
    <location>
        <begin position="297"/>
        <end position="376"/>
    </location>
</feature>
<evidence type="ECO:0000256" key="3">
    <source>
        <dbReference type="ARBA" id="ARBA00023048"/>
    </source>
</evidence>
<dbReference type="GO" id="GO:0003723">
    <property type="term" value="F:RNA binding"/>
    <property type="evidence" value="ECO:0007669"/>
    <property type="project" value="InterPro"/>
</dbReference>
<feature type="compositionally biased region" description="Pro residues" evidence="4">
    <location>
        <begin position="32"/>
        <end position="46"/>
    </location>
</feature>
<dbReference type="SUPFAM" id="SSF69369">
    <property type="entry name" value="Cloacin translocation domain"/>
    <property type="match status" value="1"/>
</dbReference>
<dbReference type="GO" id="GO:0031640">
    <property type="term" value="P:killing of cells of another organism"/>
    <property type="evidence" value="ECO:0007669"/>
    <property type="project" value="UniProtKB-KW"/>
</dbReference>
<gene>
    <name evidence="7" type="ORF">BBI10_04720</name>
</gene>
<dbReference type="Proteomes" id="UP000095143">
    <property type="component" value="Unassembled WGS sequence"/>
</dbReference>
<evidence type="ECO:0000256" key="1">
    <source>
        <dbReference type="ARBA" id="ARBA00022529"/>
    </source>
</evidence>
<comment type="caution">
    <text evidence="7">The sequence shown here is derived from an EMBL/GenBank/DDBJ whole genome shotgun (WGS) entry which is preliminary data.</text>
</comment>
<feature type="region of interest" description="Disordered" evidence="4">
    <location>
        <begin position="312"/>
        <end position="333"/>
    </location>
</feature>
<evidence type="ECO:0000256" key="4">
    <source>
        <dbReference type="SAM" id="MobiDB-lite"/>
    </source>
</evidence>
<sequence>MFKDDKKDPFGDDSIFKGLPNGGASWAAWNSPPEPVRVPTPMPERWPAPKERTDKVFAKSCTGEWCSTDAGTEVEPASNFGAIMMAGAMLLPSASDAIAAALGADMGLGRMAGGGIMQRSHTWLLRGAGGPASLFIVGMLPAKMGDGTLYTDDELRNLAQATTRVRFQLRRDAEGELQIYGIHSKSSGDDSVRTVQARWNADKSAMEAHLSGVTILMTPRRGRHGTLEPLVYPENSDARLGTILVHPIPDDTDSQLEGLPGDDITAEDCILVFPADSGLRSMYVVYARPFNGDHGYHPPPLDLPGFPDAKKADSKTMVQGGGAKRRRWKDPKGRIFEWDSQHGTVEMYDKQGKHLGEFDPQTGERTKPAKPGRKIEK</sequence>
<evidence type="ECO:0000259" key="6">
    <source>
        <dbReference type="Pfam" id="PF09000"/>
    </source>
</evidence>
<dbReference type="GO" id="GO:0042742">
    <property type="term" value="P:defense response to bacterium"/>
    <property type="evidence" value="ECO:0007669"/>
    <property type="project" value="UniProtKB-KW"/>
</dbReference>
<dbReference type="OrthoDB" id="982153at2"/>
<feature type="domain" description="Pyosin/cloacin translocation" evidence="5">
    <location>
        <begin position="152"/>
        <end position="285"/>
    </location>
</feature>
<feature type="region of interest" description="Disordered" evidence="4">
    <location>
        <begin position="1"/>
        <end position="48"/>
    </location>
</feature>
<evidence type="ECO:0000313" key="7">
    <source>
        <dbReference type="EMBL" id="OCX24544.1"/>
    </source>
</evidence>
<dbReference type="InterPro" id="IPR016128">
    <property type="entry name" value="Pyosin/cloacin_T_dom"/>
</dbReference>
<dbReference type="Gene3D" id="3.10.380.10">
    <property type="entry name" value="Colicin E3-like ribonuclease domain"/>
    <property type="match status" value="1"/>
</dbReference>
<dbReference type="InterPro" id="IPR036725">
    <property type="entry name" value="ColE3_ribonuclease_sf"/>
</dbReference>
<dbReference type="SUPFAM" id="SSF63840">
    <property type="entry name" value="Ribonuclease domain of colicin E3"/>
    <property type="match status" value="1"/>
</dbReference>
<accession>A0A1C2EBW6</accession>
<dbReference type="Pfam" id="PF09000">
    <property type="entry name" value="Cytotoxic"/>
    <property type="match status" value="1"/>
</dbReference>
<keyword evidence="1" id="KW-0929">Antimicrobial</keyword>
<name>A0A1C2EBW6_9PSED</name>
<evidence type="ECO:0000313" key="8">
    <source>
        <dbReference type="Proteomes" id="UP000095143"/>
    </source>
</evidence>
<feature type="compositionally biased region" description="Basic and acidic residues" evidence="4">
    <location>
        <begin position="1"/>
        <end position="10"/>
    </location>
</feature>
<reference evidence="7 8" key="1">
    <citation type="submission" date="2016-08" db="EMBL/GenBank/DDBJ databases">
        <title>Whole genome sequence of Pseudomonas graminis strain UASWS1507, a potential biological control agent for agriculture.</title>
        <authorList>
            <person name="Crovadore J."/>
            <person name="Calmin G."/>
            <person name="Chablais R."/>
            <person name="Cochard B."/>
            <person name="Lefort F."/>
        </authorList>
    </citation>
    <scope>NUCLEOTIDE SEQUENCE [LARGE SCALE GENOMIC DNA]</scope>
    <source>
        <strain evidence="7 8">UASWS1507</strain>
    </source>
</reference>
<dbReference type="InterPro" id="IPR009105">
    <property type="entry name" value="Colicin_E3_ribonuclease"/>
</dbReference>
<evidence type="ECO:0000259" key="5">
    <source>
        <dbReference type="Pfam" id="PF06958"/>
    </source>
</evidence>
<dbReference type="Pfam" id="PF06958">
    <property type="entry name" value="Pyocin_S"/>
    <property type="match status" value="1"/>
</dbReference>
<dbReference type="GO" id="GO:0016788">
    <property type="term" value="F:hydrolase activity, acting on ester bonds"/>
    <property type="evidence" value="ECO:0007669"/>
    <property type="project" value="InterPro"/>
</dbReference>
<dbReference type="AlphaFoldDB" id="A0A1C2EBW6"/>
<evidence type="ECO:0000256" key="2">
    <source>
        <dbReference type="ARBA" id="ARBA00023022"/>
    </source>
</evidence>
<keyword evidence="2" id="KW-0044">Antibiotic</keyword>
<proteinExistence type="predicted"/>
<feature type="region of interest" description="Disordered" evidence="4">
    <location>
        <begin position="351"/>
        <end position="377"/>
    </location>
</feature>
<keyword evidence="3" id="KW-0078">Bacteriocin</keyword>
<dbReference type="GO" id="GO:0043022">
    <property type="term" value="F:ribosome binding"/>
    <property type="evidence" value="ECO:0007669"/>
    <property type="project" value="InterPro"/>
</dbReference>
<organism evidence="7 8">
    <name type="scientific">Pseudomonas graminis</name>
    <dbReference type="NCBI Taxonomy" id="158627"/>
    <lineage>
        <taxon>Bacteria</taxon>
        <taxon>Pseudomonadati</taxon>
        <taxon>Pseudomonadota</taxon>
        <taxon>Gammaproteobacteria</taxon>
        <taxon>Pseudomonadales</taxon>
        <taxon>Pseudomonadaceae</taxon>
        <taxon>Pseudomonas</taxon>
    </lineage>
</organism>
<dbReference type="EMBL" id="MDEN01000054">
    <property type="protein sequence ID" value="OCX24544.1"/>
    <property type="molecule type" value="Genomic_DNA"/>
</dbReference>
<protein>
    <submittedName>
        <fullName evidence="7">S-type Pyocin</fullName>
    </submittedName>
</protein>